<gene>
    <name evidence="2" type="ORF">ACE3NQ_08685</name>
</gene>
<sequence length="68" mass="7780">MNSGLNSGKVRHIVQGNAPRYRVEDTEFGDDFDEGRGDHVLDDQHGNSVLKGWEGRSETHAMYRRSYE</sequence>
<dbReference type="EMBL" id="JBHILM010000007">
    <property type="protein sequence ID" value="MFB5680984.1"/>
    <property type="molecule type" value="Genomic_DNA"/>
</dbReference>
<accession>A0ABV5B5L8</accession>
<evidence type="ECO:0000256" key="1">
    <source>
        <dbReference type="SAM" id="MobiDB-lite"/>
    </source>
</evidence>
<dbReference type="Proteomes" id="UP001580407">
    <property type="component" value="Unassembled WGS sequence"/>
</dbReference>
<reference evidence="2 3" key="1">
    <citation type="submission" date="2024-09" db="EMBL/GenBank/DDBJ databases">
        <authorList>
            <person name="Ruan L."/>
        </authorList>
    </citation>
    <scope>NUCLEOTIDE SEQUENCE [LARGE SCALE GENOMIC DNA]</scope>
    <source>
        <strain evidence="2 3">D33</strain>
    </source>
</reference>
<evidence type="ECO:0000313" key="2">
    <source>
        <dbReference type="EMBL" id="MFB5680984.1"/>
    </source>
</evidence>
<proteinExistence type="predicted"/>
<organism evidence="2 3">
    <name type="scientific">Paenibacillus terreus</name>
    <dbReference type="NCBI Taxonomy" id="1387834"/>
    <lineage>
        <taxon>Bacteria</taxon>
        <taxon>Bacillati</taxon>
        <taxon>Bacillota</taxon>
        <taxon>Bacilli</taxon>
        <taxon>Bacillales</taxon>
        <taxon>Paenibacillaceae</taxon>
        <taxon>Paenibacillus</taxon>
    </lineage>
</organism>
<keyword evidence="3" id="KW-1185">Reference proteome</keyword>
<evidence type="ECO:0000313" key="3">
    <source>
        <dbReference type="Proteomes" id="UP001580407"/>
    </source>
</evidence>
<comment type="caution">
    <text evidence="2">The sequence shown here is derived from an EMBL/GenBank/DDBJ whole genome shotgun (WGS) entry which is preliminary data.</text>
</comment>
<protein>
    <submittedName>
        <fullName evidence="2">Uncharacterized protein</fullName>
    </submittedName>
</protein>
<feature type="compositionally biased region" description="Basic and acidic residues" evidence="1">
    <location>
        <begin position="34"/>
        <end position="45"/>
    </location>
</feature>
<feature type="region of interest" description="Disordered" evidence="1">
    <location>
        <begin position="1"/>
        <end position="53"/>
    </location>
</feature>
<name>A0ABV5B5L8_9BACL</name>